<evidence type="ECO:0000313" key="1">
    <source>
        <dbReference type="EMBL" id="SOB88290.1"/>
    </source>
</evidence>
<organism evidence="1 2">
    <name type="scientific">Sphingomonas guangdongensis</name>
    <dbReference type="NCBI Taxonomy" id="1141890"/>
    <lineage>
        <taxon>Bacteria</taxon>
        <taxon>Pseudomonadati</taxon>
        <taxon>Pseudomonadota</taxon>
        <taxon>Alphaproteobacteria</taxon>
        <taxon>Sphingomonadales</taxon>
        <taxon>Sphingomonadaceae</taxon>
        <taxon>Sphingomonas</taxon>
    </lineage>
</organism>
<evidence type="ECO:0008006" key="3">
    <source>
        <dbReference type="Google" id="ProtNLM"/>
    </source>
</evidence>
<dbReference type="AlphaFoldDB" id="A0A285R2F7"/>
<dbReference type="EMBL" id="OBMI01000004">
    <property type="protein sequence ID" value="SOB88290.1"/>
    <property type="molecule type" value="Genomic_DNA"/>
</dbReference>
<name>A0A285R2F7_9SPHN</name>
<reference evidence="1 2" key="1">
    <citation type="submission" date="2017-07" db="EMBL/GenBank/DDBJ databases">
        <authorList>
            <person name="Sun Z.S."/>
            <person name="Albrecht U."/>
            <person name="Echele G."/>
            <person name="Lee C.C."/>
        </authorList>
    </citation>
    <scope>NUCLEOTIDE SEQUENCE [LARGE SCALE GENOMIC DNA]</scope>
    <source>
        <strain evidence="1 2">CGMCC 1.12672</strain>
    </source>
</reference>
<dbReference type="Proteomes" id="UP000219494">
    <property type="component" value="Unassembled WGS sequence"/>
</dbReference>
<evidence type="ECO:0000313" key="2">
    <source>
        <dbReference type="Proteomes" id="UP000219494"/>
    </source>
</evidence>
<dbReference type="OrthoDB" id="7441080at2"/>
<gene>
    <name evidence="1" type="ORF">SAMN06297144_3440</name>
</gene>
<dbReference type="RefSeq" id="WP_097065185.1">
    <property type="nucleotide sequence ID" value="NZ_OBMI01000004.1"/>
</dbReference>
<proteinExistence type="predicted"/>
<protein>
    <recommendedName>
        <fullName evidence="3">PAS domain-containing protein</fullName>
    </recommendedName>
</protein>
<keyword evidence="2" id="KW-1185">Reference proteome</keyword>
<accession>A0A285R2F7</accession>
<sequence>MDTAQGIDDRTGSAGPDYLDGAVSDVAIDVGGDERRMHVRAYNHWVSLLQGRAYPSIEDLDPASISDFGPHSVLLDFSDGIEDPRIQFLGRQLRDECGIDAGITRIAEVPSRSLLSRLTDHYLQIIANRAPIGFEAEFIGTRGHNTLYRGILMPFSSNEDTIDFIYGVINWKELVDAATEQKLHADLAAARRALSPAATAPVWADGPGSSFVDETPDPVPALDEGATLHQRLHAARESAQAFAASEGRSRSALYGALAQAHGLACAVADDAEGYEILLAGAGLTAQKRAPMTPIAKLVFGADYDKTRLTEFAAVLTHAARHEVGAANLVAYLDAFPGGIKGVVGAERALRRPAKPTTDWDAIAAELRARAPLAHVPVAHEGDSEFVVLLARKDGQGALDVVACVADDKVLTERTVRRAAA</sequence>